<evidence type="ECO:0000256" key="1">
    <source>
        <dbReference type="SAM" id="SignalP"/>
    </source>
</evidence>
<dbReference type="KEGG" id="smaa:IT774_14865"/>
<dbReference type="InterPro" id="IPR012938">
    <property type="entry name" value="Glc/Sorbosone_DH"/>
</dbReference>
<dbReference type="InterPro" id="IPR011042">
    <property type="entry name" value="6-blade_b-propeller_TolB-like"/>
</dbReference>
<reference evidence="3 4" key="1">
    <citation type="submission" date="2020-11" db="EMBL/GenBank/DDBJ databases">
        <title>Complete genome sequence for Salinimonas sp. strain G2-b.</title>
        <authorList>
            <person name="Park S.-J."/>
        </authorList>
    </citation>
    <scope>NUCLEOTIDE SEQUENCE [LARGE SCALE GENOMIC DNA]</scope>
    <source>
        <strain evidence="3 4">G2-b</strain>
    </source>
</reference>
<evidence type="ECO:0000313" key="4">
    <source>
        <dbReference type="Proteomes" id="UP000595095"/>
    </source>
</evidence>
<evidence type="ECO:0000313" key="3">
    <source>
        <dbReference type="EMBL" id="QPG05368.1"/>
    </source>
</evidence>
<evidence type="ECO:0000259" key="2">
    <source>
        <dbReference type="Pfam" id="PF07995"/>
    </source>
</evidence>
<dbReference type="PANTHER" id="PTHR19328:SF75">
    <property type="entry name" value="ALDOSE SUGAR DEHYDROGENASE YLII"/>
    <property type="match status" value="1"/>
</dbReference>
<keyword evidence="1" id="KW-0732">Signal</keyword>
<organism evidence="3 4">
    <name type="scientific">Salinimonas marina</name>
    <dbReference type="NCBI Taxonomy" id="2785918"/>
    <lineage>
        <taxon>Bacteria</taxon>
        <taxon>Pseudomonadati</taxon>
        <taxon>Pseudomonadota</taxon>
        <taxon>Gammaproteobacteria</taxon>
        <taxon>Alteromonadales</taxon>
        <taxon>Alteromonadaceae</taxon>
        <taxon>Alteromonas/Salinimonas group</taxon>
        <taxon>Salinimonas</taxon>
    </lineage>
</organism>
<accession>A0A7S9DWR1</accession>
<dbReference type="Pfam" id="PF07995">
    <property type="entry name" value="GSDH"/>
    <property type="match status" value="1"/>
</dbReference>
<proteinExistence type="predicted"/>
<feature type="domain" description="Glucose/Sorbosone dehydrogenase" evidence="2">
    <location>
        <begin position="47"/>
        <end position="371"/>
    </location>
</feature>
<protein>
    <submittedName>
        <fullName evidence="3">PQQ-dependent sugar dehydrogenase</fullName>
    </submittedName>
</protein>
<name>A0A7S9DWR1_9ALTE</name>
<dbReference type="RefSeq" id="WP_195810458.1">
    <property type="nucleotide sequence ID" value="NZ_CP064795.1"/>
</dbReference>
<gene>
    <name evidence="3" type="ORF">IT774_14865</name>
</gene>
<dbReference type="SUPFAM" id="SSF50952">
    <property type="entry name" value="Soluble quinoprotein glucose dehydrogenase"/>
    <property type="match status" value="1"/>
</dbReference>
<feature type="chain" id="PRO_5032418621" evidence="1">
    <location>
        <begin position="28"/>
        <end position="377"/>
    </location>
</feature>
<dbReference type="InterPro" id="IPR011041">
    <property type="entry name" value="Quinoprot_gluc/sorb_DH_b-prop"/>
</dbReference>
<dbReference type="AlphaFoldDB" id="A0A7S9DWR1"/>
<sequence>MTMRKNSLTKRLATLLPGVFVLCGAQADEHKQTDATQIQVTQLAEGLANPWGMTFLPDGDMLITERAGDIRRYSFDNGLSKPLANVPEVDAVNQGGMLDVVLDPEFADNQTIYFCYAKAGDQGRSSAVSKATLKNNSLTNVETIFVAEPLVDNGFHFGCRLAFDRQQHLYVSLGDRNDYMDEAQNTDNHFGTVVRIHKDGSVPESNPFVDGDAPEIFTYGHRNVQGLTVHPQTGEIWAMEHGPRGGDEVNVLSKGNNYGWPVITYGIDYDGSVISDKTHQEGMEQPWVYWDPSIAPSGMAFYTGDAFKDWQGDLLVGSLKFTHLRRIDIKEGKPGEQHEYLRDNSARIRDVEVGPDGLIYLLTDAPDGKLLQLSPAK</sequence>
<dbReference type="Proteomes" id="UP000595095">
    <property type="component" value="Chromosome"/>
</dbReference>
<dbReference type="PANTHER" id="PTHR19328">
    <property type="entry name" value="HEDGEHOG-INTERACTING PROTEIN"/>
    <property type="match status" value="1"/>
</dbReference>
<feature type="signal peptide" evidence="1">
    <location>
        <begin position="1"/>
        <end position="27"/>
    </location>
</feature>
<dbReference type="EMBL" id="CP064795">
    <property type="protein sequence ID" value="QPG05368.1"/>
    <property type="molecule type" value="Genomic_DNA"/>
</dbReference>
<dbReference type="Gene3D" id="2.120.10.30">
    <property type="entry name" value="TolB, C-terminal domain"/>
    <property type="match status" value="1"/>
</dbReference>
<keyword evidence="4" id="KW-1185">Reference proteome</keyword>